<feature type="domain" description="Histone deacetylase" evidence="12">
    <location>
        <begin position="489"/>
        <end position="802"/>
    </location>
</feature>
<dbReference type="Gene3D" id="3.40.800.20">
    <property type="entry name" value="Histone deacetylase domain"/>
    <property type="match status" value="1"/>
</dbReference>
<dbReference type="AlphaFoldDB" id="A0A016TA47"/>
<keyword evidence="14" id="KW-1185">Reference proteome</keyword>
<evidence type="ECO:0000313" key="13">
    <source>
        <dbReference type="EMBL" id="EYB99542.1"/>
    </source>
</evidence>
<feature type="region of interest" description="Disordered" evidence="11">
    <location>
        <begin position="203"/>
        <end position="224"/>
    </location>
</feature>
<dbReference type="GO" id="GO:0040029">
    <property type="term" value="P:epigenetic regulation of gene expression"/>
    <property type="evidence" value="ECO:0007669"/>
    <property type="project" value="TreeGrafter"/>
</dbReference>
<keyword evidence="7" id="KW-0805">Transcription regulation</keyword>
<feature type="compositionally biased region" description="Polar residues" evidence="11">
    <location>
        <begin position="204"/>
        <end position="215"/>
    </location>
</feature>
<feature type="compositionally biased region" description="Polar residues" evidence="11">
    <location>
        <begin position="176"/>
        <end position="187"/>
    </location>
</feature>
<gene>
    <name evidence="13" type="primary">Acey_s0121.g1000</name>
    <name evidence="13" type="synonym">Acey-hda-4</name>
    <name evidence="13" type="ORF">Y032_0121g1000</name>
</gene>
<feature type="region of interest" description="Disordered" evidence="11">
    <location>
        <begin position="148"/>
        <end position="190"/>
    </location>
</feature>
<evidence type="ECO:0000256" key="10">
    <source>
        <dbReference type="ARBA" id="ARBA00048287"/>
    </source>
</evidence>
<dbReference type="OrthoDB" id="5232919at2759"/>
<evidence type="ECO:0000256" key="3">
    <source>
        <dbReference type="ARBA" id="ARBA00012111"/>
    </source>
</evidence>
<dbReference type="EMBL" id="JARK01001457">
    <property type="protein sequence ID" value="EYB99542.1"/>
    <property type="molecule type" value="Genomic_DNA"/>
</dbReference>
<evidence type="ECO:0000256" key="8">
    <source>
        <dbReference type="ARBA" id="ARBA00023163"/>
    </source>
</evidence>
<dbReference type="PANTHER" id="PTHR10625:SF5">
    <property type="entry name" value="HISTONE DEACETYLASE"/>
    <property type="match status" value="1"/>
</dbReference>
<evidence type="ECO:0000256" key="6">
    <source>
        <dbReference type="ARBA" id="ARBA00022853"/>
    </source>
</evidence>
<evidence type="ECO:0000256" key="5">
    <source>
        <dbReference type="ARBA" id="ARBA00022801"/>
    </source>
</evidence>
<comment type="subcellular location">
    <subcellularLocation>
        <location evidence="1">Nucleus</location>
    </subcellularLocation>
</comment>
<dbReference type="InterPro" id="IPR037138">
    <property type="entry name" value="His_deacetylse_dom_sf"/>
</dbReference>
<name>A0A016TA47_9BILA</name>
<dbReference type="PRINTS" id="PR01270">
    <property type="entry name" value="HDASUPER"/>
</dbReference>
<keyword evidence="8" id="KW-0804">Transcription</keyword>
<comment type="caution">
    <text evidence="13">The sequence shown here is derived from an EMBL/GenBank/DDBJ whole genome shotgun (WGS) entry which is preliminary data.</text>
</comment>
<keyword evidence="5" id="KW-0378">Hydrolase</keyword>
<reference evidence="14" key="1">
    <citation type="journal article" date="2015" name="Nat. Genet.">
        <title>The genome and transcriptome of the zoonotic hookworm Ancylostoma ceylanicum identify infection-specific gene families.</title>
        <authorList>
            <person name="Schwarz E.M."/>
            <person name="Hu Y."/>
            <person name="Antoshechkin I."/>
            <person name="Miller M.M."/>
            <person name="Sternberg P.W."/>
            <person name="Aroian R.V."/>
        </authorList>
    </citation>
    <scope>NUCLEOTIDE SEQUENCE</scope>
    <source>
        <strain evidence="14">HY135</strain>
    </source>
</reference>
<dbReference type="InterPro" id="IPR023696">
    <property type="entry name" value="Ureohydrolase_dom_sf"/>
</dbReference>
<keyword evidence="9" id="KW-0539">Nucleus</keyword>
<evidence type="ECO:0000256" key="7">
    <source>
        <dbReference type="ARBA" id="ARBA00023015"/>
    </source>
</evidence>
<dbReference type="InterPro" id="IPR000286">
    <property type="entry name" value="HDACs"/>
</dbReference>
<evidence type="ECO:0000256" key="4">
    <source>
        <dbReference type="ARBA" id="ARBA00022491"/>
    </source>
</evidence>
<organism evidence="13 14">
    <name type="scientific">Ancylostoma ceylanicum</name>
    <dbReference type="NCBI Taxonomy" id="53326"/>
    <lineage>
        <taxon>Eukaryota</taxon>
        <taxon>Metazoa</taxon>
        <taxon>Ecdysozoa</taxon>
        <taxon>Nematoda</taxon>
        <taxon>Chromadorea</taxon>
        <taxon>Rhabditida</taxon>
        <taxon>Rhabditina</taxon>
        <taxon>Rhabditomorpha</taxon>
        <taxon>Strongyloidea</taxon>
        <taxon>Ancylostomatidae</taxon>
        <taxon>Ancylostomatinae</taxon>
        <taxon>Ancylostoma</taxon>
    </lineage>
</organism>
<evidence type="ECO:0000256" key="11">
    <source>
        <dbReference type="SAM" id="MobiDB-lite"/>
    </source>
</evidence>
<dbReference type="InterPro" id="IPR023801">
    <property type="entry name" value="His_deacetylse_dom"/>
</dbReference>
<dbReference type="GO" id="GO:0141221">
    <property type="term" value="F:histone deacetylase activity, hydrolytic mechanism"/>
    <property type="evidence" value="ECO:0007669"/>
    <property type="project" value="UniProtKB-EC"/>
</dbReference>
<dbReference type="STRING" id="53326.A0A016TA47"/>
<protein>
    <recommendedName>
        <fullName evidence="3">histone deacetylase</fullName>
        <ecNumber evidence="3">3.5.1.98</ecNumber>
    </recommendedName>
</protein>
<evidence type="ECO:0000259" key="12">
    <source>
        <dbReference type="Pfam" id="PF00850"/>
    </source>
</evidence>
<keyword evidence="4" id="KW-0678">Repressor</keyword>
<proteinExistence type="inferred from homology"/>
<evidence type="ECO:0000256" key="2">
    <source>
        <dbReference type="ARBA" id="ARBA00007738"/>
    </source>
</evidence>
<sequence>MCYWLFMRGKRARSVAPCAFRSSYLVLAVLALSAAMLQFSMSEGGSSAAGDALPSGSGTESASETENLSLLQLQEVFKQKQMDLMAHFERAQQALNMQHLQQYYQTLQQHAQQQAANSAAQAGPERMDEGLCDAAVQVAPLALASSMGSLLGSSQSPTTSREAPAPQRARSEHRNASTNSTSQTISQHTKDRLKNMIAQRNREGSQTNLAGTPPQQHAPMSPQVNVSSPHFEPYRVPASLHTAQAVSSQPSAEYQLRKVNSEPNLKMRIRAKLLSKGSSPVQNQSTFNFTHPQLKRSDSETSGNGAAAGNLAMDALLTNAAATAFPPHLIMPSPSLPNLAAPNLAQAPQLPIDLASLMAAAQLTPFLSLPSLFKTQIGLGGGLLEEDVADRAKLAPGVAALGTLSQQLPVFGNPSLLKQQLRELVLRRKSLVREEPEDDDSLCAQPVLSPGQMPTSLGLGDMSGGKATGLAYDSSMARHECVCGESSSHVEHGGRVQSIWARLLERGLVQKCERIAAKKASLEQLRMVHSPTYVTFFAVSPTACLKMEASQLPLKSFVQLPCGGIGIDSDTYFNDATTQTAARVAAGSLIELASQVAENRLRNGFACIRPPGHHSEKDQAMGFCFFNNVAITARYLQNKYPQQCARIAIIDWDVHHGNGTQLCFEEDPSVLYLSLHRHDNGNFFPGTGAVTEVGRGAGKGFSVNVPFSGGVMRDADYLAAWRVIVQPVLEQFQPTFILVSAGFDACCGHPNALGGYKISAEMFGFMTRQLMSFAGGRVVLALEGGYDLASISDAAEQCVKVLCGDDDKAGVLKNEALEGIPCLSAQETIQKVIAIHKGYWPTLTAEQGLSISELHWQTVGRQFQNLTMGTVS</sequence>
<dbReference type="GO" id="GO:0000118">
    <property type="term" value="C:histone deacetylase complex"/>
    <property type="evidence" value="ECO:0007669"/>
    <property type="project" value="TreeGrafter"/>
</dbReference>
<dbReference type="Pfam" id="PF00850">
    <property type="entry name" value="Hist_deacetyl"/>
    <property type="match status" value="1"/>
</dbReference>
<dbReference type="Proteomes" id="UP000024635">
    <property type="component" value="Unassembled WGS sequence"/>
</dbReference>
<evidence type="ECO:0000256" key="9">
    <source>
        <dbReference type="ARBA" id="ARBA00023242"/>
    </source>
</evidence>
<evidence type="ECO:0000256" key="1">
    <source>
        <dbReference type="ARBA" id="ARBA00004123"/>
    </source>
</evidence>
<comment type="similarity">
    <text evidence="2">Belongs to the histone deacetylase family. HD type 2 subfamily.</text>
</comment>
<accession>A0A016TA47</accession>
<keyword evidence="6" id="KW-0156">Chromatin regulator</keyword>
<dbReference type="PANTHER" id="PTHR10625">
    <property type="entry name" value="HISTONE DEACETYLASE HDAC1-RELATED"/>
    <property type="match status" value="1"/>
</dbReference>
<comment type="catalytic activity">
    <reaction evidence="10">
        <text>N(6)-acetyl-L-lysyl-[histone] + H2O = L-lysyl-[histone] + acetate</text>
        <dbReference type="Rhea" id="RHEA:58196"/>
        <dbReference type="Rhea" id="RHEA-COMP:9845"/>
        <dbReference type="Rhea" id="RHEA-COMP:11338"/>
        <dbReference type="ChEBI" id="CHEBI:15377"/>
        <dbReference type="ChEBI" id="CHEBI:29969"/>
        <dbReference type="ChEBI" id="CHEBI:30089"/>
        <dbReference type="ChEBI" id="CHEBI:61930"/>
        <dbReference type="EC" id="3.5.1.98"/>
    </reaction>
</comment>
<evidence type="ECO:0000313" key="14">
    <source>
        <dbReference type="Proteomes" id="UP000024635"/>
    </source>
</evidence>
<dbReference type="EC" id="3.5.1.98" evidence="3"/>
<dbReference type="SUPFAM" id="SSF52768">
    <property type="entry name" value="Arginase/deacetylase"/>
    <property type="match status" value="1"/>
</dbReference>